<gene>
    <name evidence="2" type="ORF">BDQ12DRAFT_437693</name>
</gene>
<evidence type="ECO:0000256" key="1">
    <source>
        <dbReference type="SAM" id="Phobius"/>
    </source>
</evidence>
<evidence type="ECO:0000313" key="3">
    <source>
        <dbReference type="Proteomes" id="UP000308652"/>
    </source>
</evidence>
<organism evidence="2 3">
    <name type="scientific">Crucibulum laeve</name>
    <dbReference type="NCBI Taxonomy" id="68775"/>
    <lineage>
        <taxon>Eukaryota</taxon>
        <taxon>Fungi</taxon>
        <taxon>Dikarya</taxon>
        <taxon>Basidiomycota</taxon>
        <taxon>Agaricomycotina</taxon>
        <taxon>Agaricomycetes</taxon>
        <taxon>Agaricomycetidae</taxon>
        <taxon>Agaricales</taxon>
        <taxon>Agaricineae</taxon>
        <taxon>Nidulariaceae</taxon>
        <taxon>Crucibulum</taxon>
    </lineage>
</organism>
<dbReference type="Proteomes" id="UP000308652">
    <property type="component" value="Unassembled WGS sequence"/>
</dbReference>
<feature type="transmembrane region" description="Helical" evidence="1">
    <location>
        <begin position="269"/>
        <end position="290"/>
    </location>
</feature>
<proteinExistence type="predicted"/>
<feature type="transmembrane region" description="Helical" evidence="1">
    <location>
        <begin position="246"/>
        <end position="263"/>
    </location>
</feature>
<dbReference type="OrthoDB" id="2953990at2759"/>
<dbReference type="EMBL" id="ML213595">
    <property type="protein sequence ID" value="TFK41375.1"/>
    <property type="molecule type" value="Genomic_DNA"/>
</dbReference>
<dbReference type="STRING" id="68775.A0A5C3M9K2"/>
<reference evidence="2 3" key="1">
    <citation type="journal article" date="2019" name="Nat. Ecol. Evol.">
        <title>Megaphylogeny resolves global patterns of mushroom evolution.</title>
        <authorList>
            <person name="Varga T."/>
            <person name="Krizsan K."/>
            <person name="Foldi C."/>
            <person name="Dima B."/>
            <person name="Sanchez-Garcia M."/>
            <person name="Sanchez-Ramirez S."/>
            <person name="Szollosi G.J."/>
            <person name="Szarkandi J.G."/>
            <person name="Papp V."/>
            <person name="Albert L."/>
            <person name="Andreopoulos W."/>
            <person name="Angelini C."/>
            <person name="Antonin V."/>
            <person name="Barry K.W."/>
            <person name="Bougher N.L."/>
            <person name="Buchanan P."/>
            <person name="Buyck B."/>
            <person name="Bense V."/>
            <person name="Catcheside P."/>
            <person name="Chovatia M."/>
            <person name="Cooper J."/>
            <person name="Damon W."/>
            <person name="Desjardin D."/>
            <person name="Finy P."/>
            <person name="Geml J."/>
            <person name="Haridas S."/>
            <person name="Hughes K."/>
            <person name="Justo A."/>
            <person name="Karasinski D."/>
            <person name="Kautmanova I."/>
            <person name="Kiss B."/>
            <person name="Kocsube S."/>
            <person name="Kotiranta H."/>
            <person name="LaButti K.M."/>
            <person name="Lechner B.E."/>
            <person name="Liimatainen K."/>
            <person name="Lipzen A."/>
            <person name="Lukacs Z."/>
            <person name="Mihaltcheva S."/>
            <person name="Morgado L.N."/>
            <person name="Niskanen T."/>
            <person name="Noordeloos M.E."/>
            <person name="Ohm R.A."/>
            <person name="Ortiz-Santana B."/>
            <person name="Ovrebo C."/>
            <person name="Racz N."/>
            <person name="Riley R."/>
            <person name="Savchenko A."/>
            <person name="Shiryaev A."/>
            <person name="Soop K."/>
            <person name="Spirin V."/>
            <person name="Szebenyi C."/>
            <person name="Tomsovsky M."/>
            <person name="Tulloss R.E."/>
            <person name="Uehling J."/>
            <person name="Grigoriev I.V."/>
            <person name="Vagvolgyi C."/>
            <person name="Papp T."/>
            <person name="Martin F.M."/>
            <person name="Miettinen O."/>
            <person name="Hibbett D.S."/>
            <person name="Nagy L.G."/>
        </authorList>
    </citation>
    <scope>NUCLEOTIDE SEQUENCE [LARGE SCALE GENOMIC DNA]</scope>
    <source>
        <strain evidence="2 3">CBS 166.37</strain>
    </source>
</reference>
<evidence type="ECO:0000313" key="2">
    <source>
        <dbReference type="EMBL" id="TFK41375.1"/>
    </source>
</evidence>
<keyword evidence="1" id="KW-1133">Transmembrane helix</keyword>
<keyword evidence="1" id="KW-0472">Membrane</keyword>
<keyword evidence="3" id="KW-1185">Reference proteome</keyword>
<feature type="transmembrane region" description="Helical" evidence="1">
    <location>
        <begin position="80"/>
        <end position="100"/>
    </location>
</feature>
<dbReference type="AlphaFoldDB" id="A0A5C3M9K2"/>
<protein>
    <submittedName>
        <fullName evidence="2">Uncharacterized protein</fullName>
    </submittedName>
</protein>
<feature type="transmembrane region" description="Helical" evidence="1">
    <location>
        <begin position="112"/>
        <end position="133"/>
    </location>
</feature>
<keyword evidence="1" id="KW-0812">Transmembrane</keyword>
<name>A0A5C3M9K2_9AGAR</name>
<accession>A0A5C3M9K2</accession>
<sequence>MSTTGLLNPLTPLAYLPHDAANQLEISRYTYALTLGVSIRFLCFTSPVTKYKQAYLWDIAINLGNDYHLLFQSKIRFPTIVYYASRMSTLTYILTTFIFQVGRVQHCQALQIALGVCYVLSTSLTSLLFLFRVQAVYHQHKHIKRAFFVLWLLASATTVVVPVGISGSHIGPTQQCINTRIEQYTQAAAIASMVNDTAVFLAISYQILMYSVAEESWTARMKIFFGRAAIPNSSVAQLLLQGGQHYYLIAVCGNLLVLIFVRLENAPQIYRGISTGPVLALVNMMACIVFRKIKFGLITNDGCEPLPLTPLNFRATYNQYSGGGTLPSHYESQGEQNFGDTPVYPLARSAGKDGLLISHVDADILVKETRQYDG</sequence>
<feature type="transmembrane region" description="Helical" evidence="1">
    <location>
        <begin position="145"/>
        <end position="167"/>
    </location>
</feature>
<feature type="transmembrane region" description="Helical" evidence="1">
    <location>
        <begin position="187"/>
        <end position="213"/>
    </location>
</feature>